<dbReference type="AlphaFoldDB" id="K3USH3"/>
<accession>K3USH3</accession>
<proteinExistence type="predicted"/>
<dbReference type="EMBL" id="AFNW01000090">
    <property type="protein sequence ID" value="EKJ75356.1"/>
    <property type="molecule type" value="Genomic_DNA"/>
</dbReference>
<evidence type="ECO:0000313" key="2">
    <source>
        <dbReference type="Proteomes" id="UP000007978"/>
    </source>
</evidence>
<evidence type="ECO:0008006" key="3">
    <source>
        <dbReference type="Google" id="ProtNLM"/>
    </source>
</evidence>
<dbReference type="Proteomes" id="UP000007978">
    <property type="component" value="Chromosome 3"/>
</dbReference>
<dbReference type="RefSeq" id="XP_009255877.1">
    <property type="nucleotide sequence ID" value="XM_009257602.1"/>
</dbReference>
<dbReference type="OrthoDB" id="3045089at2759"/>
<dbReference type="HOGENOM" id="CLU_1749733_0_0_1"/>
<sequence length="160" mass="17553">MEFALTAGTVGDFISIAALIKDIIAALDDSRGSAKQYRQLVQQLNTLDQTLDTVQQTLKDPRVTHSLEFSSGIVLDTVANIKKCLVDFLGQIGKYEPALGTSAPVNKASLTGAWLKIQRKANGNFRKVQWKLNEKDIDKFRAEVIGYTMALEIALGVITL</sequence>
<comment type="caution">
    <text evidence="1">The sequence shown here is derived from an EMBL/GenBank/DDBJ whole genome shotgun (WGS) entry which is preliminary data.</text>
</comment>
<organism evidence="1 2">
    <name type="scientific">Fusarium pseudograminearum (strain CS3096)</name>
    <name type="common">Wheat and barley crown-rot fungus</name>
    <dbReference type="NCBI Taxonomy" id="1028729"/>
    <lineage>
        <taxon>Eukaryota</taxon>
        <taxon>Fungi</taxon>
        <taxon>Dikarya</taxon>
        <taxon>Ascomycota</taxon>
        <taxon>Pezizomycotina</taxon>
        <taxon>Sordariomycetes</taxon>
        <taxon>Hypocreomycetidae</taxon>
        <taxon>Hypocreales</taxon>
        <taxon>Nectriaceae</taxon>
        <taxon>Fusarium</taxon>
    </lineage>
</organism>
<reference evidence="1 2" key="1">
    <citation type="journal article" date="2012" name="PLoS Pathog.">
        <title>Comparative pathogenomics reveals horizontally acquired novel virulence genes in fungi infecting cereal hosts.</title>
        <authorList>
            <person name="Gardiner D.M."/>
            <person name="McDonald M.C."/>
            <person name="Covarelli L."/>
            <person name="Solomon P.S."/>
            <person name="Rusu A.G."/>
            <person name="Marshall M."/>
            <person name="Kazan K."/>
            <person name="Chakraborty S."/>
            <person name="McDonald B.A."/>
            <person name="Manners J.M."/>
        </authorList>
    </citation>
    <scope>NUCLEOTIDE SEQUENCE [LARGE SCALE GENOMIC DNA]</scope>
    <source>
        <strain evidence="1 2">CS3096</strain>
    </source>
</reference>
<dbReference type="GeneID" id="20363102"/>
<dbReference type="eggNOG" id="ENOG502SYPD">
    <property type="taxonomic scope" value="Eukaryota"/>
</dbReference>
<protein>
    <recommendedName>
        <fullName evidence="3">Fungal N-terminal domain-containing protein</fullName>
    </recommendedName>
</protein>
<dbReference type="PANTHER" id="PTHR38886:SF1">
    <property type="entry name" value="NACHT-NTPASE AND P-LOOP NTPASES N-TERMINAL DOMAIN-CONTAINING PROTEIN"/>
    <property type="match status" value="1"/>
</dbReference>
<dbReference type="PANTHER" id="PTHR38886">
    <property type="entry name" value="SESA DOMAIN-CONTAINING PROTEIN"/>
    <property type="match status" value="1"/>
</dbReference>
<evidence type="ECO:0000313" key="1">
    <source>
        <dbReference type="EMBL" id="EKJ75356.1"/>
    </source>
</evidence>
<keyword evidence="2" id="KW-1185">Reference proteome</keyword>
<gene>
    <name evidence="1" type="ORF">FPSE_04484</name>
</gene>
<dbReference type="KEGG" id="fpu:FPSE_04484"/>
<name>K3USH3_FUSPC</name>